<protein>
    <submittedName>
        <fullName evidence="2">Uncharacterized protein</fullName>
    </submittedName>
</protein>
<organism evidence="2 3">
    <name type="scientific">Coregonus suidteri</name>
    <dbReference type="NCBI Taxonomy" id="861788"/>
    <lineage>
        <taxon>Eukaryota</taxon>
        <taxon>Metazoa</taxon>
        <taxon>Chordata</taxon>
        <taxon>Craniata</taxon>
        <taxon>Vertebrata</taxon>
        <taxon>Euteleostomi</taxon>
        <taxon>Actinopterygii</taxon>
        <taxon>Neopterygii</taxon>
        <taxon>Teleostei</taxon>
        <taxon>Protacanthopterygii</taxon>
        <taxon>Salmoniformes</taxon>
        <taxon>Salmonidae</taxon>
        <taxon>Coregoninae</taxon>
        <taxon>Coregonus</taxon>
    </lineage>
</organism>
<dbReference type="EMBL" id="JAGTTL010000010">
    <property type="protein sequence ID" value="KAK6317202.1"/>
    <property type="molecule type" value="Genomic_DNA"/>
</dbReference>
<name>A0AAN8M1W4_9TELE</name>
<proteinExistence type="predicted"/>
<evidence type="ECO:0000313" key="2">
    <source>
        <dbReference type="EMBL" id="KAK6317202.1"/>
    </source>
</evidence>
<gene>
    <name evidence="2" type="ORF">J4Q44_G00126020</name>
</gene>
<evidence type="ECO:0000313" key="3">
    <source>
        <dbReference type="Proteomes" id="UP001356427"/>
    </source>
</evidence>
<feature type="region of interest" description="Disordered" evidence="1">
    <location>
        <begin position="53"/>
        <end position="72"/>
    </location>
</feature>
<accession>A0AAN8M1W4</accession>
<sequence length="72" mass="7826">MPSFRRKRATLVYRDLTRGVIARTPLPSTWIGSTGRTEPVPCAAEVVPSCIDAPPPPASKKGRQLMLRPGRG</sequence>
<keyword evidence="3" id="KW-1185">Reference proteome</keyword>
<dbReference type="AlphaFoldDB" id="A0AAN8M1W4"/>
<reference evidence="2 3" key="1">
    <citation type="submission" date="2021-04" db="EMBL/GenBank/DDBJ databases">
        <authorList>
            <person name="De Guttry C."/>
            <person name="Zahm M."/>
            <person name="Klopp C."/>
            <person name="Cabau C."/>
            <person name="Louis A."/>
            <person name="Berthelot C."/>
            <person name="Parey E."/>
            <person name="Roest Crollius H."/>
            <person name="Montfort J."/>
            <person name="Robinson-Rechavi M."/>
            <person name="Bucao C."/>
            <person name="Bouchez O."/>
            <person name="Gislard M."/>
            <person name="Lluch J."/>
            <person name="Milhes M."/>
            <person name="Lampietro C."/>
            <person name="Lopez Roques C."/>
            <person name="Donnadieu C."/>
            <person name="Braasch I."/>
            <person name="Desvignes T."/>
            <person name="Postlethwait J."/>
            <person name="Bobe J."/>
            <person name="Wedekind C."/>
            <person name="Guiguen Y."/>
        </authorList>
    </citation>
    <scope>NUCLEOTIDE SEQUENCE [LARGE SCALE GENOMIC DNA]</scope>
    <source>
        <strain evidence="2">Cs_M1</strain>
        <tissue evidence="2">Blood</tissue>
    </source>
</reference>
<evidence type="ECO:0000256" key="1">
    <source>
        <dbReference type="SAM" id="MobiDB-lite"/>
    </source>
</evidence>
<dbReference type="Proteomes" id="UP001356427">
    <property type="component" value="Unassembled WGS sequence"/>
</dbReference>
<comment type="caution">
    <text evidence="2">The sequence shown here is derived from an EMBL/GenBank/DDBJ whole genome shotgun (WGS) entry which is preliminary data.</text>
</comment>